<dbReference type="RefSeq" id="WP_347938228.1">
    <property type="nucleotide sequence ID" value="NZ_CP142077.1"/>
</dbReference>
<proteinExistence type="predicted"/>
<dbReference type="AlphaFoldDB" id="A0A654INR2"/>
<dbReference type="Pfam" id="PF03382">
    <property type="entry name" value="DUF285"/>
    <property type="match status" value="2"/>
</dbReference>
<dbReference type="EMBL" id="LR739236">
    <property type="protein sequence ID" value="VZS00484.1"/>
    <property type="molecule type" value="Genomic_DNA"/>
</dbReference>
<reference evidence="2" key="1">
    <citation type="submission" date="2019-11" db="EMBL/GenBank/DDBJ databases">
        <authorList>
            <person name="Falquet L."/>
            <person name="Falquet L."/>
        </authorList>
    </citation>
    <scope>NUCLEOTIDE SEQUENCE</scope>
    <source>
        <strain evidence="2">14/OD_0535</strain>
    </source>
</reference>
<accession>A0A654INR2</accession>
<name>A0A654INR2_9MOLU</name>
<feature type="coiled-coil region" evidence="1">
    <location>
        <begin position="15"/>
        <end position="147"/>
    </location>
</feature>
<evidence type="ECO:0000256" key="1">
    <source>
        <dbReference type="SAM" id="Coils"/>
    </source>
</evidence>
<evidence type="ECO:0000313" key="2">
    <source>
        <dbReference type="EMBL" id="VZS00484.1"/>
    </source>
</evidence>
<dbReference type="InterPro" id="IPR005046">
    <property type="entry name" value="DUF285"/>
</dbReference>
<keyword evidence="1" id="KW-0175">Coiled coil</keyword>
<sequence>MFKVAGGLKLLLLDQQQKEEESNNLITKNNDLQLKIEQLSKNNKNLKTELDILVKKTKQLNEQKEKLDANINTYFEKKKELEEKKYLTINQISKLKKRIKQENKKIKEQENYLEKIPNKSLKSQNDLKEIKQVNQKLKADADELGSVYEFLKTRPVQARYDGDVCTRIGFFYNDNERYQIEPFKKSTKQVPKDIPSFLTDLSYAFKKNENKKIINIENWIIDDVISIEGIFSNSNVNMNLNDWNTKNVINMKRAFYNSSFCCGDISKWDTSNVLYMEEMFSRVGTIKIDLSTKQATKTVYQDLLGTLIPYKITWTAWDVWKVLSMKDIFLNSSFYGSLNTWNVRNITDTYDFWPKYIQLKWFAKWRWPKNTNGRDPYFWENFSPVIL</sequence>
<gene>
    <name evidence="2" type="ORF">MF5583_00628</name>
</gene>
<organism evidence="2">
    <name type="scientific">Mycoplasma feriruminatoris</name>
    <dbReference type="NCBI Taxonomy" id="1179777"/>
    <lineage>
        <taxon>Bacteria</taxon>
        <taxon>Bacillati</taxon>
        <taxon>Mycoplasmatota</taxon>
        <taxon>Mollicutes</taxon>
        <taxon>Mycoplasmataceae</taxon>
        <taxon>Mycoplasma</taxon>
    </lineage>
</organism>
<protein>
    <submittedName>
        <fullName evidence="2">Uncharacterized protein</fullName>
    </submittedName>
</protein>